<evidence type="ECO:0000313" key="2">
    <source>
        <dbReference type="EMBL" id="RLP73080.1"/>
    </source>
</evidence>
<evidence type="ECO:0000313" key="3">
    <source>
        <dbReference type="Proteomes" id="UP000270299"/>
    </source>
</evidence>
<protein>
    <recommendedName>
        <fullName evidence="4">Acyl-CoA synthetase</fullName>
    </recommendedName>
</protein>
<dbReference type="InterPro" id="IPR005325">
    <property type="entry name" value="DUF308_memb"/>
</dbReference>
<feature type="transmembrane region" description="Helical" evidence="1">
    <location>
        <begin position="12"/>
        <end position="32"/>
    </location>
</feature>
<dbReference type="Pfam" id="PF03729">
    <property type="entry name" value="DUF308"/>
    <property type="match status" value="1"/>
</dbReference>
<keyword evidence="1" id="KW-1133">Transmembrane helix</keyword>
<keyword evidence="1" id="KW-0812">Transmembrane</keyword>
<sequence>MPGGIAQSRSRYWLVAVARALVAAVAGLVITFSPDHSASLGLSVFGGFAVLTALVHLAGSRTLDADTVTRRSFVAQGILSLAAGVLALILAPIGGQPAFFAIVLLWALLTGALELYSGFHLRGRSALARDWMTIGGVTVLLAVAFLLVPQGLDQHFTGPDGVERSLTASIVSVGTFGAYAAIVAVLLAIGGFSLKWGTDSSGRVAPETESQL</sequence>
<reference evidence="2 3" key="1">
    <citation type="submission" date="2018-10" db="EMBL/GenBank/DDBJ databases">
        <authorList>
            <person name="Li J."/>
        </authorList>
    </citation>
    <scope>NUCLEOTIDE SEQUENCE [LARGE SCALE GENOMIC DNA]</scope>
    <source>
        <strain evidence="2 3">CCTCC AB209002</strain>
    </source>
</reference>
<dbReference type="AlphaFoldDB" id="A0A3L6ZZD5"/>
<feature type="transmembrane region" description="Helical" evidence="1">
    <location>
        <begin position="38"/>
        <end position="60"/>
    </location>
</feature>
<keyword evidence="3" id="KW-1185">Reference proteome</keyword>
<name>A0A3L6ZZD5_9MICO</name>
<feature type="transmembrane region" description="Helical" evidence="1">
    <location>
        <begin position="72"/>
        <end position="93"/>
    </location>
</feature>
<feature type="transmembrane region" description="Helical" evidence="1">
    <location>
        <begin position="131"/>
        <end position="148"/>
    </location>
</feature>
<dbReference type="Proteomes" id="UP000270299">
    <property type="component" value="Unassembled WGS sequence"/>
</dbReference>
<feature type="transmembrane region" description="Helical" evidence="1">
    <location>
        <begin position="168"/>
        <end position="194"/>
    </location>
</feature>
<proteinExistence type="predicted"/>
<evidence type="ECO:0008006" key="4">
    <source>
        <dbReference type="Google" id="ProtNLM"/>
    </source>
</evidence>
<accession>A0A3L6ZZD5</accession>
<comment type="caution">
    <text evidence="2">The sequence shown here is derived from an EMBL/GenBank/DDBJ whole genome shotgun (WGS) entry which is preliminary data.</text>
</comment>
<feature type="transmembrane region" description="Helical" evidence="1">
    <location>
        <begin position="99"/>
        <end position="119"/>
    </location>
</feature>
<gene>
    <name evidence="2" type="ORF">D9V29_03500</name>
</gene>
<keyword evidence="1" id="KW-0472">Membrane</keyword>
<dbReference type="EMBL" id="RCUV01000003">
    <property type="protein sequence ID" value="RLP73080.1"/>
    <property type="molecule type" value="Genomic_DNA"/>
</dbReference>
<organism evidence="2 3">
    <name type="scientific">Mycetocola manganoxydans</name>
    <dbReference type="NCBI Taxonomy" id="699879"/>
    <lineage>
        <taxon>Bacteria</taxon>
        <taxon>Bacillati</taxon>
        <taxon>Actinomycetota</taxon>
        <taxon>Actinomycetes</taxon>
        <taxon>Micrococcales</taxon>
        <taxon>Microbacteriaceae</taxon>
        <taxon>Mycetocola</taxon>
    </lineage>
</organism>
<evidence type="ECO:0000256" key="1">
    <source>
        <dbReference type="SAM" id="Phobius"/>
    </source>
</evidence>